<protein>
    <recommendedName>
        <fullName evidence="3">Lysozyme inhibitor LprI N-terminal domain-containing protein</fullName>
    </recommendedName>
</protein>
<evidence type="ECO:0008006" key="3">
    <source>
        <dbReference type="Google" id="ProtNLM"/>
    </source>
</evidence>
<gene>
    <name evidence="1" type="ORF">JJJ17_05200</name>
</gene>
<dbReference type="AlphaFoldDB" id="A0A934SCQ8"/>
<organism evidence="1 2">
    <name type="scientific">Paracoccus caeni</name>
    <dbReference type="NCBI Taxonomy" id="657651"/>
    <lineage>
        <taxon>Bacteria</taxon>
        <taxon>Pseudomonadati</taxon>
        <taxon>Pseudomonadota</taxon>
        <taxon>Alphaproteobacteria</taxon>
        <taxon>Rhodobacterales</taxon>
        <taxon>Paracoccaceae</taxon>
        <taxon>Paracoccus</taxon>
    </lineage>
</organism>
<dbReference type="EMBL" id="JAEPRQ010000001">
    <property type="protein sequence ID" value="MBK4215318.1"/>
    <property type="molecule type" value="Genomic_DNA"/>
</dbReference>
<keyword evidence="2" id="KW-1185">Reference proteome</keyword>
<dbReference type="Proteomes" id="UP000640485">
    <property type="component" value="Unassembled WGS sequence"/>
</dbReference>
<sequence length="168" mass="18934">MKKHYVNLLAVSICVTLPGAMKADENRLHDVAAIESCLLDQSDRNIALAHCTGTIVKTCRDDQTSSATDMDCTDRETEAWVAVYEQSRDSLLRSARLQRIDGAMDALHQSISEFEASLYRSCPFAVGQWPAEALLRRLSSFDCVRDAEAQRAVEFHFWDRDIRHLSGQ</sequence>
<name>A0A934SCQ8_9RHOB</name>
<proteinExistence type="predicted"/>
<evidence type="ECO:0000313" key="2">
    <source>
        <dbReference type="Proteomes" id="UP000640485"/>
    </source>
</evidence>
<dbReference type="RefSeq" id="WP_200684254.1">
    <property type="nucleotide sequence ID" value="NZ_JAEPRQ010000001.1"/>
</dbReference>
<evidence type="ECO:0000313" key="1">
    <source>
        <dbReference type="EMBL" id="MBK4215318.1"/>
    </source>
</evidence>
<reference evidence="1" key="1">
    <citation type="submission" date="2021-01" db="EMBL/GenBank/DDBJ databases">
        <title>Paracoccus amoyensis sp. nov., isolated from the surface seawater along the coast of Xiamen Island, China.</title>
        <authorList>
            <person name="Lyu L."/>
        </authorList>
    </citation>
    <scope>NUCLEOTIDE SEQUENCE</scope>
    <source>
        <strain evidence="1">MJ17</strain>
    </source>
</reference>
<comment type="caution">
    <text evidence="1">The sequence shown here is derived from an EMBL/GenBank/DDBJ whole genome shotgun (WGS) entry which is preliminary data.</text>
</comment>
<accession>A0A934SCQ8</accession>